<dbReference type="SMART" id="SM00694">
    <property type="entry name" value="DysFC"/>
    <property type="match status" value="1"/>
</dbReference>
<comment type="subcellular location">
    <subcellularLocation>
        <location evidence="1">Endomembrane system</location>
        <topology evidence="1">Multi-pass membrane protein</topology>
    </subcellularLocation>
</comment>
<protein>
    <recommendedName>
        <fullName evidence="6">Peroxin/Ferlin domain-containing protein</fullName>
    </recommendedName>
</protein>
<evidence type="ECO:0000256" key="1">
    <source>
        <dbReference type="ARBA" id="ARBA00004127"/>
    </source>
</evidence>
<evidence type="ECO:0000313" key="7">
    <source>
        <dbReference type="EMBL" id="KAI8580978.1"/>
    </source>
</evidence>
<reference evidence="7" key="1">
    <citation type="submission" date="2021-06" db="EMBL/GenBank/DDBJ databases">
        <authorList>
            <consortium name="DOE Joint Genome Institute"/>
            <person name="Mondo S.J."/>
            <person name="Amses K.R."/>
            <person name="Simmons D.R."/>
            <person name="Longcore J.E."/>
            <person name="Seto K."/>
            <person name="Alves G.H."/>
            <person name="Bonds A.E."/>
            <person name="Quandt C.A."/>
            <person name="Davis W.J."/>
            <person name="Chang Y."/>
            <person name="Letcher P.M."/>
            <person name="Powell M.J."/>
            <person name="Kuo A."/>
            <person name="Labutti K."/>
            <person name="Pangilinan J."/>
            <person name="Andreopoulos W."/>
            <person name="Tritt A."/>
            <person name="Riley R."/>
            <person name="Hundley H."/>
            <person name="Johnson J."/>
            <person name="Lipzen A."/>
            <person name="Barry K."/>
            <person name="Berbee M.L."/>
            <person name="Buchler N.E."/>
            <person name="Grigoriev I.V."/>
            <person name="Spatafora J.W."/>
            <person name="Stajich J.E."/>
            <person name="James T.Y."/>
        </authorList>
    </citation>
    <scope>NUCLEOTIDE SEQUENCE</scope>
    <source>
        <strain evidence="7">AG</strain>
    </source>
</reference>
<reference evidence="7" key="2">
    <citation type="journal article" date="2022" name="Proc. Natl. Acad. Sci. U.S.A.">
        <title>Diploid-dominant life cycles characterize the early evolution of Fungi.</title>
        <authorList>
            <person name="Amses K.R."/>
            <person name="Simmons D.R."/>
            <person name="Longcore J.E."/>
            <person name="Mondo S.J."/>
            <person name="Seto K."/>
            <person name="Jeronimo G.H."/>
            <person name="Bonds A.E."/>
            <person name="Quandt C.A."/>
            <person name="Davis W.J."/>
            <person name="Chang Y."/>
            <person name="Federici B.A."/>
            <person name="Kuo A."/>
            <person name="LaButti K."/>
            <person name="Pangilinan J."/>
            <person name="Andreopoulos W."/>
            <person name="Tritt A."/>
            <person name="Riley R."/>
            <person name="Hundley H."/>
            <person name="Johnson J."/>
            <person name="Lipzen A."/>
            <person name="Barry K."/>
            <person name="Lang B.F."/>
            <person name="Cuomo C.A."/>
            <person name="Buchler N.E."/>
            <person name="Grigoriev I.V."/>
            <person name="Spatafora J.W."/>
            <person name="Stajich J.E."/>
            <person name="James T.Y."/>
        </authorList>
    </citation>
    <scope>NUCLEOTIDE SEQUENCE</scope>
    <source>
        <strain evidence="7">AG</strain>
    </source>
</reference>
<evidence type="ECO:0000313" key="8">
    <source>
        <dbReference type="Proteomes" id="UP001206595"/>
    </source>
</evidence>
<evidence type="ECO:0000259" key="6">
    <source>
        <dbReference type="SMART" id="SM00694"/>
    </source>
</evidence>
<accession>A0AAD5EBP1</accession>
<dbReference type="EMBL" id="MU620908">
    <property type="protein sequence ID" value="KAI8580978.1"/>
    <property type="molecule type" value="Genomic_DNA"/>
</dbReference>
<sequence length="451" mass="52413">MATESIRNAERLDFITSIPPPITRMLTHLSPIAHFLTGLVHIVTWHPTTPTSHSLLLLVSWWILCLYHRTLLIFVIPLLPICRLAYQWLLRHRREVHGKPHPDTNNIPRDIPQAVQDIEYLLNRLDRMADVINGIFYLLDWHNPDVSLRMLKSLLSIYPIWIICTYLLPVRQALAGLGTVGLLWNSPWFRLIRTAFYNYPLVQRSIVALSDVWQIQRAANRRRKSQDGWRAIQSQSAKSGRRPEKELMFRFVVYENQRWWPGVTWNDILLPNERPSWADEYHEPVPNTKDFSLPPPSNATTKLSENSDTIMRKSMHWVWSDPEWWLDLDGDVDKEGWEYGNHSWENFSHQSRGLHLLTRRRRWVRTAKLEEHIDLDIDEAASIAESLSSFHSYRSASSSRHRSNASGSSLKGSLLSNDSAVSLNSTCSSPRPVRRQISNSSSLSWRSLVRT</sequence>
<evidence type="ECO:0000256" key="5">
    <source>
        <dbReference type="SAM" id="Phobius"/>
    </source>
</evidence>
<dbReference type="GO" id="GO:0012505">
    <property type="term" value="C:endomembrane system"/>
    <property type="evidence" value="ECO:0007669"/>
    <property type="project" value="UniProtKB-SubCell"/>
</dbReference>
<keyword evidence="8" id="KW-1185">Reference proteome</keyword>
<dbReference type="GO" id="GO:0007031">
    <property type="term" value="P:peroxisome organization"/>
    <property type="evidence" value="ECO:0007669"/>
    <property type="project" value="UniProtKB-ARBA"/>
</dbReference>
<evidence type="ECO:0000256" key="3">
    <source>
        <dbReference type="ARBA" id="ARBA00022989"/>
    </source>
</evidence>
<feature type="transmembrane region" description="Helical" evidence="5">
    <location>
        <begin position="158"/>
        <end position="184"/>
    </location>
</feature>
<dbReference type="Proteomes" id="UP001206595">
    <property type="component" value="Unassembled WGS sequence"/>
</dbReference>
<proteinExistence type="predicted"/>
<dbReference type="RefSeq" id="XP_051445982.1">
    <property type="nucleotide sequence ID" value="XM_051587857.1"/>
</dbReference>
<comment type="caution">
    <text evidence="7">The sequence shown here is derived from an EMBL/GenBank/DDBJ whole genome shotgun (WGS) entry which is preliminary data.</text>
</comment>
<organism evidence="7 8">
    <name type="scientific">Umbelopsis ramanniana AG</name>
    <dbReference type="NCBI Taxonomy" id="1314678"/>
    <lineage>
        <taxon>Eukaryota</taxon>
        <taxon>Fungi</taxon>
        <taxon>Fungi incertae sedis</taxon>
        <taxon>Mucoromycota</taxon>
        <taxon>Mucoromycotina</taxon>
        <taxon>Umbelopsidomycetes</taxon>
        <taxon>Umbelopsidales</taxon>
        <taxon>Umbelopsidaceae</taxon>
        <taxon>Umbelopsis</taxon>
    </lineage>
</organism>
<keyword evidence="2 5" id="KW-0812">Transmembrane</keyword>
<gene>
    <name evidence="7" type="ORF">K450DRAFT_234037</name>
</gene>
<dbReference type="Pfam" id="PF06398">
    <property type="entry name" value="Pex24p"/>
    <property type="match status" value="1"/>
</dbReference>
<dbReference type="InterPro" id="IPR052646">
    <property type="entry name" value="Peroxisomal_PEX28-32"/>
</dbReference>
<keyword evidence="3 5" id="KW-1133">Transmembrane helix</keyword>
<dbReference type="InterPro" id="IPR006614">
    <property type="entry name" value="Peroxin/Ferlin"/>
</dbReference>
<dbReference type="GO" id="GO:0005778">
    <property type="term" value="C:peroxisomal membrane"/>
    <property type="evidence" value="ECO:0007669"/>
    <property type="project" value="TreeGrafter"/>
</dbReference>
<feature type="domain" description="Peroxin/Ferlin" evidence="6">
    <location>
        <begin position="336"/>
        <end position="370"/>
    </location>
</feature>
<dbReference type="InterPro" id="IPR010482">
    <property type="entry name" value="TECPR1-like_DysF"/>
</dbReference>
<dbReference type="PANTHER" id="PTHR31679:SF2">
    <property type="entry name" value="PEROXISOMAL MEMBRANE PROTEIN PEX30-RELATED"/>
    <property type="match status" value="1"/>
</dbReference>
<name>A0AAD5EBP1_UMBRA</name>
<dbReference type="GeneID" id="75913202"/>
<evidence type="ECO:0000256" key="4">
    <source>
        <dbReference type="ARBA" id="ARBA00023136"/>
    </source>
</evidence>
<dbReference type="AlphaFoldDB" id="A0AAD5EBP1"/>
<feature type="transmembrane region" description="Helical" evidence="5">
    <location>
        <begin position="61"/>
        <end position="86"/>
    </location>
</feature>
<keyword evidence="4 5" id="KW-0472">Membrane</keyword>
<dbReference type="PANTHER" id="PTHR31679">
    <property type="entry name" value="PEROXISOMAL MEMBRANE PROTEIN PEX30-RELATED"/>
    <property type="match status" value="1"/>
</dbReference>
<evidence type="ECO:0000256" key="2">
    <source>
        <dbReference type="ARBA" id="ARBA00022692"/>
    </source>
</evidence>